<evidence type="ECO:0000256" key="13">
    <source>
        <dbReference type="PIRSR" id="PIRSR016308-3"/>
    </source>
</evidence>
<name>A0A0P4WQ85_SCYOL</name>
<evidence type="ECO:0000259" key="18">
    <source>
        <dbReference type="PROSITE" id="PS50271"/>
    </source>
</evidence>
<dbReference type="InterPro" id="IPR028889">
    <property type="entry name" value="USP"/>
</dbReference>
<dbReference type="InterPro" id="IPR041432">
    <property type="entry name" value="UBP13_Znf-UBP_var"/>
</dbReference>
<dbReference type="Pfam" id="PF02148">
    <property type="entry name" value="zf-UBP"/>
    <property type="match status" value="1"/>
</dbReference>
<dbReference type="EC" id="3.4.19.12" evidence="11 15"/>
<dbReference type="AlphaFoldDB" id="A0A0P4WQ85"/>
<organism evidence="19">
    <name type="scientific">Scylla olivacea</name>
    <name type="common">Orange mud crab</name>
    <name type="synonym">Cancer olivacea</name>
    <dbReference type="NCBI Taxonomy" id="85551"/>
    <lineage>
        <taxon>Eukaryota</taxon>
        <taxon>Metazoa</taxon>
        <taxon>Ecdysozoa</taxon>
        <taxon>Arthropoda</taxon>
        <taxon>Crustacea</taxon>
        <taxon>Multicrustacea</taxon>
        <taxon>Malacostraca</taxon>
        <taxon>Eumalacostraca</taxon>
        <taxon>Eucarida</taxon>
        <taxon>Decapoda</taxon>
        <taxon>Pleocyemata</taxon>
        <taxon>Brachyura</taxon>
        <taxon>Eubrachyura</taxon>
        <taxon>Portunoidea</taxon>
        <taxon>Portunidae</taxon>
        <taxon>Portuninae</taxon>
        <taxon>Scylla</taxon>
    </lineage>
</organism>
<evidence type="ECO:0000256" key="8">
    <source>
        <dbReference type="ARBA" id="ARBA00022801"/>
    </source>
</evidence>
<feature type="domain" description="UBA" evidence="16">
    <location>
        <begin position="681"/>
        <end position="721"/>
    </location>
</feature>
<keyword evidence="5" id="KW-0677">Repeat</keyword>
<evidence type="ECO:0000256" key="14">
    <source>
        <dbReference type="PROSITE-ProRule" id="PRU00502"/>
    </source>
</evidence>
<dbReference type="PIRSF" id="PIRSF016308">
    <property type="entry name" value="UBP"/>
    <property type="match status" value="1"/>
</dbReference>
<evidence type="ECO:0000256" key="12">
    <source>
        <dbReference type="PIRSR" id="PIRSR016308-1"/>
    </source>
</evidence>
<dbReference type="SUPFAM" id="SSF46934">
    <property type="entry name" value="UBA-like"/>
    <property type="match status" value="1"/>
</dbReference>
<feature type="binding site" evidence="13">
    <location>
        <position position="211"/>
    </location>
    <ligand>
        <name>Zn(2+)</name>
        <dbReference type="ChEBI" id="CHEBI:29105"/>
    </ligand>
</feature>
<evidence type="ECO:0000256" key="4">
    <source>
        <dbReference type="ARBA" id="ARBA00022723"/>
    </source>
</evidence>
<evidence type="ECO:0000259" key="16">
    <source>
        <dbReference type="PROSITE" id="PS50030"/>
    </source>
</evidence>
<dbReference type="GO" id="GO:0004843">
    <property type="term" value="F:cysteine-type deubiquitinase activity"/>
    <property type="evidence" value="ECO:0007669"/>
    <property type="project" value="UniProtKB-UniRule"/>
</dbReference>
<dbReference type="InterPro" id="IPR015940">
    <property type="entry name" value="UBA"/>
</dbReference>
<dbReference type="Pfam" id="PF00627">
    <property type="entry name" value="UBA"/>
    <property type="match status" value="2"/>
</dbReference>
<dbReference type="SUPFAM" id="SSF54001">
    <property type="entry name" value="Cysteine proteinases"/>
    <property type="match status" value="1"/>
</dbReference>
<dbReference type="SMART" id="SM00290">
    <property type="entry name" value="ZnF_UBP"/>
    <property type="match status" value="1"/>
</dbReference>
<feature type="binding site" evidence="13">
    <location>
        <position position="191"/>
    </location>
    <ligand>
        <name>Zn(2+)</name>
        <dbReference type="ChEBI" id="CHEBI:29105"/>
    </ligand>
</feature>
<protein>
    <recommendedName>
        <fullName evidence="11 15">Ubiquitin carboxyl-terminal hydrolase</fullName>
        <ecNumber evidence="11 15">3.4.19.12</ecNumber>
    </recommendedName>
</protein>
<feature type="binding site" evidence="13">
    <location>
        <position position="194"/>
    </location>
    <ligand>
        <name>Zn(2+)</name>
        <dbReference type="ChEBI" id="CHEBI:29105"/>
    </ligand>
</feature>
<dbReference type="EMBL" id="GDRN01050498">
    <property type="protein sequence ID" value="JAI66465.1"/>
    <property type="molecule type" value="Transcribed_RNA"/>
</dbReference>
<keyword evidence="8 11" id="KW-0378">Hydrolase</keyword>
<dbReference type="InterPro" id="IPR001607">
    <property type="entry name" value="Znf_UBP"/>
</dbReference>
<dbReference type="PANTHER" id="PTHR21646:SF10">
    <property type="entry name" value="UBIQUITIN CARBOXYL-TERMINAL HYDROLASE 14"/>
    <property type="match status" value="1"/>
</dbReference>
<dbReference type="PROSITE" id="PS50271">
    <property type="entry name" value="ZF_UBP"/>
    <property type="match status" value="1"/>
</dbReference>
<dbReference type="CDD" id="cd02658">
    <property type="entry name" value="Peptidase_C19B"/>
    <property type="match status" value="1"/>
</dbReference>
<dbReference type="InterPro" id="IPR038765">
    <property type="entry name" value="Papain-like_cys_pep_sf"/>
</dbReference>
<comment type="similarity">
    <text evidence="2 11 15">Belongs to the peptidase C19 family.</text>
</comment>
<dbReference type="InterPro" id="IPR001394">
    <property type="entry name" value="Peptidase_C19_UCH"/>
</dbReference>
<feature type="domain" description="UBP-type" evidence="18">
    <location>
        <begin position="167"/>
        <end position="276"/>
    </location>
</feature>
<evidence type="ECO:0000256" key="10">
    <source>
        <dbReference type="ARBA" id="ARBA00022833"/>
    </source>
</evidence>
<keyword evidence="10 11" id="KW-0862">Zinc</keyword>
<dbReference type="FunFam" id="1.10.8.10:FF:000016">
    <property type="entry name" value="Ubiquitin carboxyl-terminal hydrolase"/>
    <property type="match status" value="1"/>
</dbReference>
<dbReference type="CDD" id="cd14294">
    <property type="entry name" value="UBA1_UBP5_like"/>
    <property type="match status" value="1"/>
</dbReference>
<feature type="domain" description="USP" evidence="17">
    <location>
        <begin position="319"/>
        <end position="807"/>
    </location>
</feature>
<feature type="active site" description="Proton acceptor" evidence="12">
    <location>
        <position position="769"/>
    </location>
</feature>
<evidence type="ECO:0000256" key="7">
    <source>
        <dbReference type="ARBA" id="ARBA00022786"/>
    </source>
</evidence>
<evidence type="ECO:0000313" key="19">
    <source>
        <dbReference type="EMBL" id="JAI66465.1"/>
    </source>
</evidence>
<dbReference type="InterPro" id="IPR050185">
    <property type="entry name" value="Ub_carboxyl-term_hydrolase"/>
</dbReference>
<evidence type="ECO:0000256" key="5">
    <source>
        <dbReference type="ARBA" id="ARBA00022737"/>
    </source>
</evidence>
<dbReference type="Gene3D" id="1.10.8.10">
    <property type="entry name" value="DNA helicase RuvA subunit, C-terminal domain"/>
    <property type="match status" value="2"/>
</dbReference>
<feature type="active site" description="Nucleophile" evidence="12">
    <location>
        <position position="328"/>
    </location>
</feature>
<dbReference type="GO" id="GO:0008270">
    <property type="term" value="F:zinc ion binding"/>
    <property type="evidence" value="ECO:0007669"/>
    <property type="project" value="UniProtKB-UniRule"/>
</dbReference>
<dbReference type="PROSITE" id="PS50235">
    <property type="entry name" value="USP_3"/>
    <property type="match status" value="1"/>
</dbReference>
<keyword evidence="3 11" id="KW-0645">Protease</keyword>
<evidence type="ECO:0000256" key="1">
    <source>
        <dbReference type="ARBA" id="ARBA00000707"/>
    </source>
</evidence>
<dbReference type="FunFam" id="3.30.40.10:FF:000026">
    <property type="entry name" value="Ubiquitin carboxyl-terminal hydrolase"/>
    <property type="match status" value="1"/>
</dbReference>
<evidence type="ECO:0000259" key="17">
    <source>
        <dbReference type="PROSITE" id="PS50235"/>
    </source>
</evidence>
<comment type="catalytic activity">
    <reaction evidence="1 11 15">
        <text>Thiol-dependent hydrolysis of ester, thioester, amide, peptide and isopeptide bonds formed by the C-terminal Gly of ubiquitin (a 76-residue protein attached to proteins as an intracellular targeting signal).</text>
        <dbReference type="EC" id="3.4.19.12"/>
    </reaction>
</comment>
<reference evidence="19" key="1">
    <citation type="submission" date="2015-09" db="EMBL/GenBank/DDBJ databases">
        <title>Scylla olivacea transcriptome.</title>
        <authorList>
            <person name="Ikhwanuddin M."/>
        </authorList>
    </citation>
    <scope>NUCLEOTIDE SEQUENCE</scope>
</reference>
<dbReference type="PROSITE" id="PS00973">
    <property type="entry name" value="USP_2"/>
    <property type="match status" value="1"/>
</dbReference>
<evidence type="ECO:0000256" key="9">
    <source>
        <dbReference type="ARBA" id="ARBA00022807"/>
    </source>
</evidence>
<evidence type="ECO:0000256" key="6">
    <source>
        <dbReference type="ARBA" id="ARBA00022771"/>
    </source>
</evidence>
<dbReference type="Gene3D" id="3.30.40.10">
    <property type="entry name" value="Zinc/RING finger domain, C3HC4 (zinc finger)"/>
    <property type="match status" value="2"/>
</dbReference>
<keyword evidence="6 14" id="KW-0863">Zinc-finger</keyword>
<evidence type="ECO:0000256" key="3">
    <source>
        <dbReference type="ARBA" id="ARBA00022670"/>
    </source>
</evidence>
<feature type="domain" description="UBA" evidence="16">
    <location>
        <begin position="616"/>
        <end position="657"/>
    </location>
</feature>
<dbReference type="SUPFAM" id="SSF57850">
    <property type="entry name" value="RING/U-box"/>
    <property type="match status" value="1"/>
</dbReference>
<dbReference type="PROSITE" id="PS50030">
    <property type="entry name" value="UBA"/>
    <property type="match status" value="2"/>
</dbReference>
<evidence type="ECO:0000256" key="15">
    <source>
        <dbReference type="RuleBase" id="RU366025"/>
    </source>
</evidence>
<keyword evidence="7 11" id="KW-0833">Ubl conjugation pathway</keyword>
<dbReference type="InterPro" id="IPR009060">
    <property type="entry name" value="UBA-like_sf"/>
</dbReference>
<proteinExistence type="inferred from homology"/>
<evidence type="ECO:0000256" key="2">
    <source>
        <dbReference type="ARBA" id="ARBA00009085"/>
    </source>
</evidence>
<keyword evidence="4 11" id="KW-0479">Metal-binding</keyword>
<dbReference type="Gene3D" id="3.90.70.10">
    <property type="entry name" value="Cysteine proteinases"/>
    <property type="match status" value="1"/>
</dbReference>
<feature type="binding site" evidence="13">
    <location>
        <position position="224"/>
    </location>
    <ligand>
        <name>Zn(2+)</name>
        <dbReference type="ChEBI" id="CHEBI:29105"/>
    </ligand>
</feature>
<dbReference type="InterPro" id="IPR013083">
    <property type="entry name" value="Znf_RING/FYVE/PHD"/>
</dbReference>
<dbReference type="SMART" id="SM00165">
    <property type="entry name" value="UBA"/>
    <property type="match status" value="2"/>
</dbReference>
<dbReference type="GO" id="GO:0016579">
    <property type="term" value="P:protein deubiquitination"/>
    <property type="evidence" value="ECO:0007669"/>
    <property type="project" value="InterPro"/>
</dbReference>
<accession>A0A0P4WQ85</accession>
<dbReference type="InterPro" id="IPR016652">
    <property type="entry name" value="Ubiquitinyl_hydrolase"/>
</dbReference>
<dbReference type="PANTHER" id="PTHR21646">
    <property type="entry name" value="UBIQUITIN CARBOXYL-TERMINAL HYDROLASE"/>
    <property type="match status" value="1"/>
</dbReference>
<dbReference type="InterPro" id="IPR018200">
    <property type="entry name" value="USP_CS"/>
</dbReference>
<evidence type="ECO:0000256" key="11">
    <source>
        <dbReference type="PIRNR" id="PIRNR016308"/>
    </source>
</evidence>
<dbReference type="GO" id="GO:0006508">
    <property type="term" value="P:proteolysis"/>
    <property type="evidence" value="ECO:0007669"/>
    <property type="project" value="UniProtKB-KW"/>
</dbReference>
<dbReference type="PROSITE" id="PS00972">
    <property type="entry name" value="USP_1"/>
    <property type="match status" value="1"/>
</dbReference>
<dbReference type="Pfam" id="PF17807">
    <property type="entry name" value="zf-UBP_var"/>
    <property type="match status" value="1"/>
</dbReference>
<dbReference type="CDD" id="cd14386">
    <property type="entry name" value="UBA2_UBP5"/>
    <property type="match status" value="1"/>
</dbReference>
<sequence length="809" mass="90732">MEELRQHFGRIRVPQGGDKVYKDECMFSFDTPESETGLYVCLKTFLGWGKEYVSPYSQRTGNCVFLHLRRIKKELPPEKEMEPEKKIARLAIGVEGGFNPDANKKRYEYEEHNSVVILPAFTTIPLPNPELPEIVQQSVAGVLKAESALHLAEVEAAAGAWDGEVRQVSKHSANLVQLDNGVKVPPRGWKCEQCDKTDNLWLNLTDGKILCGRRQLDGSGGNNHAVEYYEKTKYPLAVKLGTITQDGNADVYSYDEDDMVLDPNLVKHLAHFGINVKVMEKTEKTMLELEIDYNQRAWEWSRLTESGTKLVPKFGPGFTGMRNLGNSCYINSVMQVLFTVPSFVERFYDRRQTILENYQGSNPSEDFSVQMCKVAAGLLSGRYSESPNTIDKTKDVDDLQPGISPLMFRTLVGKGHPEFSTKKQQDAMEFLEHVLKMTACNSVGTTDPGNCFKFEVEDKFVCSASGKVRFVTRPDQYLPFPVPMEEAINKEEVAAYQARKAEAQAAQKALPEEQVRAKIPFDVCLSKLASPEEVMTQSSAAGKEVPMHKITRLRTFPDYLIIQLVKFGIGQDWVPMKYDISIDMPESLDLSVLKGFGLQPGEELLPETSEPPKEPQINIEIVQQLAEMGFPWEACRKAVHFTGNTGSESAMNWVMEHMGDADFADPLVLEDKKSSGNDNFTPNEEGLGMLMSMGFTRDQATLALKETSNNLERAADWIFSHQHELDSLLAAQSGAAAVPPQKPTYTDGPPKYELSAFISHMGTSIFVGHYVCHIKKDGEWIIYNDNKVSKSVDPPLDLGYIYLYKRVTN</sequence>
<keyword evidence="9 11" id="KW-0788">Thiol protease</keyword>
<dbReference type="Pfam" id="PF00443">
    <property type="entry name" value="UCH"/>
    <property type="match status" value="1"/>
</dbReference>